<proteinExistence type="inferred from homology"/>
<evidence type="ECO:0000256" key="3">
    <source>
        <dbReference type="ARBA" id="ARBA00022448"/>
    </source>
</evidence>
<dbReference type="PANTHER" id="PTHR30269:SF37">
    <property type="entry name" value="MEMBRANE TRANSPORTER PROTEIN"/>
    <property type="match status" value="1"/>
</dbReference>
<keyword evidence="3" id="KW-0813">Transport</keyword>
<protein>
    <recommendedName>
        <fullName evidence="8">Probable membrane transporter protein</fullName>
    </recommendedName>
</protein>
<organism evidence="9 10">
    <name type="scientific">Pseudorhodoferax soli</name>
    <dbReference type="NCBI Taxonomy" id="545864"/>
    <lineage>
        <taxon>Bacteria</taxon>
        <taxon>Pseudomonadati</taxon>
        <taxon>Pseudomonadota</taxon>
        <taxon>Betaproteobacteria</taxon>
        <taxon>Burkholderiales</taxon>
        <taxon>Comamonadaceae</taxon>
    </lineage>
</organism>
<accession>A0A368XS85</accession>
<dbReference type="InterPro" id="IPR002781">
    <property type="entry name" value="TM_pro_TauE-like"/>
</dbReference>
<comment type="caution">
    <text evidence="9">The sequence shown here is derived from an EMBL/GenBank/DDBJ whole genome shotgun (WGS) entry which is preliminary data.</text>
</comment>
<evidence type="ECO:0000256" key="1">
    <source>
        <dbReference type="ARBA" id="ARBA00004651"/>
    </source>
</evidence>
<keyword evidence="4 8" id="KW-1003">Cell membrane</keyword>
<feature type="transmembrane region" description="Helical" evidence="8">
    <location>
        <begin position="192"/>
        <end position="214"/>
    </location>
</feature>
<evidence type="ECO:0000313" key="9">
    <source>
        <dbReference type="EMBL" id="RCW68874.1"/>
    </source>
</evidence>
<evidence type="ECO:0000313" key="10">
    <source>
        <dbReference type="Proteomes" id="UP000252884"/>
    </source>
</evidence>
<dbReference type="PANTHER" id="PTHR30269">
    <property type="entry name" value="TRANSMEMBRANE PROTEIN YFCA"/>
    <property type="match status" value="1"/>
</dbReference>
<sequence>MSLALVAWVAIGAALAGFVQGLSGFAFSMVSLSVWAWTLDPLLGASLAIFGGWTGQVIAAFTQRRMPDKALLWPFVVGGLCGVPLGLWLLPRLDVVVFKAALGLLLVVWCPAMLLSARLPRIRGGRLGDGLAGFVGGVMGGIGGLSGTVPTLWCTLRGYPRDAQRAVVQNFNLAMLSVALALHVLGGHLTAAMVPLLAIVAAAVLVPVLLGARLYQGLSEAAFRRLVLGLLTASGVAILASALPELLRR</sequence>
<comment type="similarity">
    <text evidence="2 8">Belongs to the 4-toluene sulfonate uptake permease (TSUP) (TC 2.A.102) family.</text>
</comment>
<feature type="transmembrane region" description="Helical" evidence="8">
    <location>
        <begin position="166"/>
        <end position="185"/>
    </location>
</feature>
<evidence type="ECO:0000256" key="8">
    <source>
        <dbReference type="RuleBase" id="RU363041"/>
    </source>
</evidence>
<evidence type="ECO:0000256" key="7">
    <source>
        <dbReference type="ARBA" id="ARBA00023136"/>
    </source>
</evidence>
<feature type="transmembrane region" description="Helical" evidence="8">
    <location>
        <begin position="226"/>
        <end position="247"/>
    </location>
</feature>
<feature type="transmembrane region" description="Helical" evidence="8">
    <location>
        <begin position="127"/>
        <end position="146"/>
    </location>
</feature>
<dbReference type="Proteomes" id="UP000252884">
    <property type="component" value="Unassembled WGS sequence"/>
</dbReference>
<keyword evidence="10" id="KW-1185">Reference proteome</keyword>
<evidence type="ECO:0000256" key="6">
    <source>
        <dbReference type="ARBA" id="ARBA00022989"/>
    </source>
</evidence>
<keyword evidence="5 8" id="KW-0812">Transmembrane</keyword>
<name>A0A368XS85_9BURK</name>
<keyword evidence="6 8" id="KW-1133">Transmembrane helix</keyword>
<dbReference type="Pfam" id="PF01925">
    <property type="entry name" value="TauE"/>
    <property type="match status" value="1"/>
</dbReference>
<dbReference type="GO" id="GO:0005886">
    <property type="term" value="C:plasma membrane"/>
    <property type="evidence" value="ECO:0007669"/>
    <property type="project" value="UniProtKB-SubCell"/>
</dbReference>
<gene>
    <name evidence="9" type="ORF">DES41_107399</name>
</gene>
<feature type="transmembrane region" description="Helical" evidence="8">
    <location>
        <begin position="71"/>
        <end position="90"/>
    </location>
</feature>
<evidence type="ECO:0000256" key="2">
    <source>
        <dbReference type="ARBA" id="ARBA00009142"/>
    </source>
</evidence>
<dbReference type="InterPro" id="IPR052017">
    <property type="entry name" value="TSUP"/>
</dbReference>
<dbReference type="RefSeq" id="WP_245965864.1">
    <property type="nucleotide sequence ID" value="NZ_QPJK01000007.1"/>
</dbReference>
<keyword evidence="7 8" id="KW-0472">Membrane</keyword>
<dbReference type="AlphaFoldDB" id="A0A368XS85"/>
<feature type="transmembrane region" description="Helical" evidence="8">
    <location>
        <begin position="34"/>
        <end position="59"/>
    </location>
</feature>
<comment type="subcellular location">
    <subcellularLocation>
        <location evidence="1 8">Cell membrane</location>
        <topology evidence="1 8">Multi-pass membrane protein</topology>
    </subcellularLocation>
</comment>
<evidence type="ECO:0000256" key="5">
    <source>
        <dbReference type="ARBA" id="ARBA00022692"/>
    </source>
</evidence>
<reference evidence="9 10" key="1">
    <citation type="submission" date="2018-07" db="EMBL/GenBank/DDBJ databases">
        <title>Genomic Encyclopedia of Type Strains, Phase IV (KMG-IV): sequencing the most valuable type-strain genomes for metagenomic binning, comparative biology and taxonomic classification.</title>
        <authorList>
            <person name="Goeker M."/>
        </authorList>
    </citation>
    <scope>NUCLEOTIDE SEQUENCE [LARGE SCALE GENOMIC DNA]</scope>
    <source>
        <strain evidence="9 10">DSM 21634</strain>
    </source>
</reference>
<feature type="transmembrane region" description="Helical" evidence="8">
    <location>
        <begin position="96"/>
        <end position="115"/>
    </location>
</feature>
<dbReference type="EMBL" id="QPJK01000007">
    <property type="protein sequence ID" value="RCW68874.1"/>
    <property type="molecule type" value="Genomic_DNA"/>
</dbReference>
<evidence type="ECO:0000256" key="4">
    <source>
        <dbReference type="ARBA" id="ARBA00022475"/>
    </source>
</evidence>